<comment type="caution">
    <text evidence="3">The sequence shown here is derived from an EMBL/GenBank/DDBJ whole genome shotgun (WGS) entry which is preliminary data.</text>
</comment>
<evidence type="ECO:0000256" key="1">
    <source>
        <dbReference type="SAM" id="Coils"/>
    </source>
</evidence>
<dbReference type="Proteomes" id="UP000801492">
    <property type="component" value="Unassembled WGS sequence"/>
</dbReference>
<name>A0A8K0G1U7_IGNLU</name>
<feature type="region of interest" description="Disordered" evidence="2">
    <location>
        <begin position="104"/>
        <end position="127"/>
    </location>
</feature>
<organism evidence="3 4">
    <name type="scientific">Ignelater luminosus</name>
    <name type="common">Cucubano</name>
    <name type="synonym">Pyrophorus luminosus</name>
    <dbReference type="NCBI Taxonomy" id="2038154"/>
    <lineage>
        <taxon>Eukaryota</taxon>
        <taxon>Metazoa</taxon>
        <taxon>Ecdysozoa</taxon>
        <taxon>Arthropoda</taxon>
        <taxon>Hexapoda</taxon>
        <taxon>Insecta</taxon>
        <taxon>Pterygota</taxon>
        <taxon>Neoptera</taxon>
        <taxon>Endopterygota</taxon>
        <taxon>Coleoptera</taxon>
        <taxon>Polyphaga</taxon>
        <taxon>Elateriformia</taxon>
        <taxon>Elateroidea</taxon>
        <taxon>Elateridae</taxon>
        <taxon>Agrypninae</taxon>
        <taxon>Pyrophorini</taxon>
        <taxon>Ignelater</taxon>
    </lineage>
</organism>
<reference evidence="3" key="1">
    <citation type="submission" date="2019-08" db="EMBL/GenBank/DDBJ databases">
        <title>The genome of the North American firefly Photinus pyralis.</title>
        <authorList>
            <consortium name="Photinus pyralis genome working group"/>
            <person name="Fallon T.R."/>
            <person name="Sander Lower S.E."/>
            <person name="Weng J.-K."/>
        </authorList>
    </citation>
    <scope>NUCLEOTIDE SEQUENCE</scope>
    <source>
        <strain evidence="3">TRF0915ILg1</strain>
        <tissue evidence="3">Whole body</tissue>
    </source>
</reference>
<feature type="coiled-coil region" evidence="1">
    <location>
        <begin position="60"/>
        <end position="87"/>
    </location>
</feature>
<gene>
    <name evidence="3" type="ORF">ILUMI_23490</name>
</gene>
<proteinExistence type="predicted"/>
<sequence>MELALYDYKIMMISAYAPTEDAVETLKDSFEEDLTKLLDEIPGEIRDRAAYIKSSKVVKKEVAEAKNQTWENKCEKINRLLRSTKAKQVWTKLRALRVGAQNEMEDRQLREEDIEDREGWRKGTEKR</sequence>
<evidence type="ECO:0000256" key="2">
    <source>
        <dbReference type="SAM" id="MobiDB-lite"/>
    </source>
</evidence>
<accession>A0A8K0G1U7</accession>
<dbReference type="EMBL" id="VTPC01090592">
    <property type="protein sequence ID" value="KAF2882688.1"/>
    <property type="molecule type" value="Genomic_DNA"/>
</dbReference>
<keyword evidence="4" id="KW-1185">Reference proteome</keyword>
<keyword evidence="1" id="KW-0175">Coiled coil</keyword>
<evidence type="ECO:0000313" key="3">
    <source>
        <dbReference type="EMBL" id="KAF2882688.1"/>
    </source>
</evidence>
<protein>
    <submittedName>
        <fullName evidence="3">Uncharacterized protein</fullName>
    </submittedName>
</protein>
<evidence type="ECO:0000313" key="4">
    <source>
        <dbReference type="Proteomes" id="UP000801492"/>
    </source>
</evidence>
<dbReference type="AlphaFoldDB" id="A0A8K0G1U7"/>